<comment type="caution">
    <text evidence="2">The sequence shown here is derived from an EMBL/GenBank/DDBJ whole genome shotgun (WGS) entry which is preliminary data.</text>
</comment>
<name>A0A0H2MHL7_9PROT</name>
<sequence>MTALFELFLKIGARDFLPFYRDLKAAGHIRSEAVSYYLWRYLFYSLLAVMVALVILWVMGAVIFNPAEGLSFNPDLTIPVFFGALIALYIWWTLIEMVGSMAHVYSRGQVAKAKVMGTKSRMGRGFYVLLRFEHMGKTIEASFAKQIGQKSYWEAFPHEYLEIIYAQDNPELVMPYKEDCFERRCLDNTRKVLAD</sequence>
<accession>A0A0H2MHL7</accession>
<dbReference type="RefSeq" id="WP_047763011.1">
    <property type="nucleotide sequence ID" value="NZ_LAQL01000003.1"/>
</dbReference>
<reference evidence="2 3" key="1">
    <citation type="submission" date="2015-03" db="EMBL/GenBank/DDBJ databases">
        <title>Genome Sequence of Kiloniella spongiae MEBiC09566, isolated from a marine sponge.</title>
        <authorList>
            <person name="Shao Z."/>
            <person name="Wang L."/>
            <person name="Li X."/>
        </authorList>
    </citation>
    <scope>NUCLEOTIDE SEQUENCE [LARGE SCALE GENOMIC DNA]</scope>
    <source>
        <strain evidence="2 3">MEBiC09566</strain>
    </source>
</reference>
<keyword evidence="1" id="KW-0472">Membrane</keyword>
<evidence type="ECO:0000313" key="3">
    <source>
        <dbReference type="Proteomes" id="UP000035444"/>
    </source>
</evidence>
<gene>
    <name evidence="2" type="ORF">WH96_04895</name>
</gene>
<proteinExistence type="predicted"/>
<dbReference type="EMBL" id="LAQL01000003">
    <property type="protein sequence ID" value="KLN61676.1"/>
    <property type="molecule type" value="Genomic_DNA"/>
</dbReference>
<evidence type="ECO:0000256" key="1">
    <source>
        <dbReference type="SAM" id="Phobius"/>
    </source>
</evidence>
<keyword evidence="3" id="KW-1185">Reference proteome</keyword>
<dbReference type="OrthoDB" id="8478624at2"/>
<feature type="transmembrane region" description="Helical" evidence="1">
    <location>
        <begin position="76"/>
        <end position="95"/>
    </location>
</feature>
<dbReference type="STRING" id="1489064.WH96_04895"/>
<evidence type="ECO:0000313" key="2">
    <source>
        <dbReference type="EMBL" id="KLN61676.1"/>
    </source>
</evidence>
<dbReference type="AlphaFoldDB" id="A0A0H2MHL7"/>
<keyword evidence="1" id="KW-0812">Transmembrane</keyword>
<organism evidence="2 3">
    <name type="scientific">Kiloniella spongiae</name>
    <dbReference type="NCBI Taxonomy" id="1489064"/>
    <lineage>
        <taxon>Bacteria</taxon>
        <taxon>Pseudomonadati</taxon>
        <taxon>Pseudomonadota</taxon>
        <taxon>Alphaproteobacteria</taxon>
        <taxon>Rhodospirillales</taxon>
        <taxon>Kiloniellaceae</taxon>
        <taxon>Kiloniella</taxon>
    </lineage>
</organism>
<dbReference type="Proteomes" id="UP000035444">
    <property type="component" value="Unassembled WGS sequence"/>
</dbReference>
<protein>
    <submittedName>
        <fullName evidence="2">Uncharacterized protein</fullName>
    </submittedName>
</protein>
<feature type="transmembrane region" description="Helical" evidence="1">
    <location>
        <begin position="41"/>
        <end position="64"/>
    </location>
</feature>
<keyword evidence="1" id="KW-1133">Transmembrane helix</keyword>